<dbReference type="Proteomes" id="UP000034597">
    <property type="component" value="Unassembled WGS sequence"/>
</dbReference>
<dbReference type="Proteomes" id="UP000034243">
    <property type="component" value="Unassembled WGS sequence"/>
</dbReference>
<evidence type="ECO:0000313" key="65">
    <source>
        <dbReference type="Proteomes" id="UP000034195"/>
    </source>
</evidence>
<dbReference type="EMBL" id="JJPG01000058">
    <property type="protein sequence ID" value="KKG53141.1"/>
    <property type="molecule type" value="Genomic_DNA"/>
</dbReference>
<evidence type="ECO:0000313" key="76">
    <source>
        <dbReference type="Proteomes" id="UP000034547"/>
    </source>
</evidence>
<evidence type="ECO:0000313" key="40">
    <source>
        <dbReference type="EMBL" id="KKH73023.1"/>
    </source>
</evidence>
<evidence type="ECO:0000313" key="86">
    <source>
        <dbReference type="Proteomes" id="UP000034820"/>
    </source>
</evidence>
<dbReference type="EMBL" id="JJQC01000077">
    <property type="protein sequence ID" value="KKH21684.1"/>
    <property type="molecule type" value="Genomic_DNA"/>
</dbReference>
<evidence type="ECO:0000313" key="50">
    <source>
        <dbReference type="Proteomes" id="UP000033864"/>
    </source>
</evidence>
<evidence type="ECO:0000313" key="53">
    <source>
        <dbReference type="Proteomes" id="UP000033889"/>
    </source>
</evidence>
<evidence type="ECO:0000313" key="84">
    <source>
        <dbReference type="Proteomes" id="UP000034733"/>
    </source>
</evidence>
<sequence length="87" mass="10338">MVFLFIHKTIYGCLKKEKLNIKLEVFSSLRSYFLCLLLQSPNFKLKAQLKYRFGYIYILYAFVCNIGLISNHYMGTSGIYYLLKEIF</sequence>
<dbReference type="EMBL" id="JJPF01000003">
    <property type="protein sequence ID" value="KKG46911.1"/>
    <property type="molecule type" value="Genomic_DNA"/>
</dbReference>
<dbReference type="EMBL" id="JJQS01000110">
    <property type="protein sequence ID" value="KKH73023.1"/>
    <property type="molecule type" value="Genomic_DNA"/>
</dbReference>
<evidence type="ECO:0000313" key="77">
    <source>
        <dbReference type="Proteomes" id="UP000034577"/>
    </source>
</evidence>
<dbReference type="Proteomes" id="UP000034040">
    <property type="component" value="Unassembled WGS sequence"/>
</dbReference>
<dbReference type="EMBL" id="JJQR01000139">
    <property type="protein sequence ID" value="KKH72109.1"/>
    <property type="molecule type" value="Genomic_DNA"/>
</dbReference>
<evidence type="ECO:0000313" key="92">
    <source>
        <dbReference type="Proteomes" id="UP000034950"/>
    </source>
</evidence>
<dbReference type="Proteomes" id="UP000034195">
    <property type="component" value="Unassembled WGS sequence"/>
</dbReference>
<dbReference type="Proteomes" id="UP000034577">
    <property type="component" value="Unassembled WGS sequence"/>
</dbReference>
<evidence type="ECO:0000313" key="81">
    <source>
        <dbReference type="Proteomes" id="UP000034668"/>
    </source>
</evidence>
<evidence type="ECO:0000313" key="11">
    <source>
        <dbReference type="EMBL" id="KKG46911.1"/>
    </source>
</evidence>
<evidence type="ECO:0000313" key="48">
    <source>
        <dbReference type="EMBL" id="QCR17080.1"/>
    </source>
</evidence>
<dbReference type="Proteomes" id="UP000034227">
    <property type="component" value="Unassembled WGS sequence"/>
</dbReference>
<dbReference type="EMBL" id="JJQP01000224">
    <property type="protein sequence ID" value="KKH63267.1"/>
    <property type="molecule type" value="Genomic_DNA"/>
</dbReference>
<dbReference type="Proteomes" id="UP000034925">
    <property type="component" value="Unassembled WGS sequence"/>
</dbReference>
<evidence type="ECO:0000313" key="16">
    <source>
        <dbReference type="EMBL" id="KKG71164.1"/>
    </source>
</evidence>
<dbReference type="Proteomes" id="UP000033814">
    <property type="component" value="Unassembled WGS sequence"/>
</dbReference>
<dbReference type="Proteomes" id="UP000034668">
    <property type="component" value="Unassembled WGS sequence"/>
</dbReference>
<dbReference type="Proteomes" id="UP000034692">
    <property type="component" value="Unassembled WGS sequence"/>
</dbReference>
<evidence type="ECO:0000313" key="55">
    <source>
        <dbReference type="Proteomes" id="UP000033987"/>
    </source>
</evidence>
<evidence type="ECO:0000313" key="45">
    <source>
        <dbReference type="EMBL" id="KKH92185.1"/>
    </source>
</evidence>
<dbReference type="Proteomes" id="UP000033864">
    <property type="component" value="Unassembled WGS sequence"/>
</dbReference>
<evidence type="ECO:0000313" key="5">
    <source>
        <dbReference type="EMBL" id="KKG12293.1"/>
    </source>
</evidence>
<dbReference type="EMBL" id="JJQB01000120">
    <property type="protein sequence ID" value="KKH16973.1"/>
    <property type="molecule type" value="Genomic_DNA"/>
</dbReference>
<evidence type="ECO:0000313" key="69">
    <source>
        <dbReference type="Proteomes" id="UP000034259"/>
    </source>
</evidence>
<dbReference type="EMBL" id="JJQG01000091">
    <property type="protein sequence ID" value="KKH38335.1"/>
    <property type="molecule type" value="Genomic_DNA"/>
</dbReference>
<dbReference type="Proteomes" id="UP000034820">
    <property type="component" value="Unassembled WGS sequence"/>
</dbReference>
<evidence type="ECO:0000313" key="64">
    <source>
        <dbReference type="Proteomes" id="UP000034152"/>
    </source>
</evidence>
<protein>
    <submittedName>
        <fullName evidence="44">Uncharacterized protein</fullName>
    </submittedName>
</protein>
<dbReference type="EMBL" id="JJRA01000013">
    <property type="protein sequence ID" value="KKI06438.1"/>
    <property type="molecule type" value="Genomic_DNA"/>
</dbReference>
<evidence type="ECO:0000256" key="1">
    <source>
        <dbReference type="SAM" id="Phobius"/>
    </source>
</evidence>
<proteinExistence type="predicted"/>
<evidence type="ECO:0000313" key="20">
    <source>
        <dbReference type="EMBL" id="KKH05429.1"/>
    </source>
</evidence>
<evidence type="ECO:0000313" key="47">
    <source>
        <dbReference type="EMBL" id="KKI06438.1"/>
    </source>
</evidence>
<dbReference type="Proteomes" id="UP000034074">
    <property type="component" value="Unassembled WGS sequence"/>
</dbReference>
<dbReference type="EMBL" id="JJPS01000095">
    <property type="protein sequence ID" value="KKG90645.1"/>
    <property type="molecule type" value="Genomic_DNA"/>
</dbReference>
<evidence type="ECO:0000313" key="9">
    <source>
        <dbReference type="EMBL" id="KKG44139.1"/>
    </source>
</evidence>
<evidence type="ECO:0000313" key="6">
    <source>
        <dbReference type="EMBL" id="KKG26916.1"/>
    </source>
</evidence>
<dbReference type="EMBL" id="JJPC01000063">
    <property type="protein sequence ID" value="KKG35135.1"/>
    <property type="molecule type" value="Genomic_DNA"/>
</dbReference>
<dbReference type="Proteomes" id="UP000034047">
    <property type="component" value="Unassembled WGS sequence"/>
</dbReference>
<dbReference type="PATRIC" id="fig|2209.39.peg.647"/>
<dbReference type="Proteomes" id="UP000034001">
    <property type="component" value="Unassembled WGS sequence"/>
</dbReference>
<evidence type="ECO:0000313" key="35">
    <source>
        <dbReference type="EMBL" id="KKH62734.1"/>
    </source>
</evidence>
<dbReference type="EMBL" id="JJQO01000075">
    <property type="protein sequence ID" value="KKH67639.1"/>
    <property type="molecule type" value="Genomic_DNA"/>
</dbReference>
<dbReference type="Proteomes" id="UP000034944">
    <property type="component" value="Unassembled WGS sequence"/>
</dbReference>
<dbReference type="Proteomes" id="UP000033987">
    <property type="component" value="Unassembled WGS sequence"/>
</dbReference>
<dbReference type="EMBL" id="JJQJ01000189">
    <property type="protein sequence ID" value="KKH45051.1"/>
    <property type="molecule type" value="Genomic_DNA"/>
</dbReference>
<feature type="transmembrane region" description="Helical" evidence="1">
    <location>
        <begin position="54"/>
        <end position="74"/>
    </location>
</feature>
<evidence type="ECO:0000313" key="31">
    <source>
        <dbReference type="EMBL" id="KKH39639.1"/>
    </source>
</evidence>
<evidence type="ECO:0000313" key="54">
    <source>
        <dbReference type="Proteomes" id="UP000033933"/>
    </source>
</evidence>
<dbReference type="EMBL" id="JJQU01000199">
    <property type="protein sequence ID" value="KKH82108.1"/>
    <property type="molecule type" value="Genomic_DNA"/>
</dbReference>
<dbReference type="EMBL" id="JJOU01000141">
    <property type="protein sequence ID" value="KKG12293.1"/>
    <property type="molecule type" value="Genomic_DNA"/>
</dbReference>
<evidence type="ECO:0000313" key="8">
    <source>
        <dbReference type="EMBL" id="KKG35135.1"/>
    </source>
</evidence>
<evidence type="ECO:0000313" key="37">
    <source>
        <dbReference type="EMBL" id="KKH67639.1"/>
    </source>
</evidence>
<evidence type="ECO:0000313" key="60">
    <source>
        <dbReference type="Proteomes" id="UP000034064"/>
    </source>
</evidence>
<evidence type="ECO:0000313" key="4">
    <source>
        <dbReference type="EMBL" id="KKG09140.1"/>
    </source>
</evidence>
<evidence type="ECO:0000313" key="68">
    <source>
        <dbReference type="Proteomes" id="UP000034243"/>
    </source>
</evidence>
<evidence type="ECO:0000313" key="32">
    <source>
        <dbReference type="EMBL" id="KKH45051.1"/>
    </source>
</evidence>
<dbReference type="Proteomes" id="UP000033889">
    <property type="component" value="Unassembled WGS sequence"/>
</dbReference>
<dbReference type="Proteomes" id="UP000034151">
    <property type="component" value="Unassembled WGS sequence"/>
</dbReference>
<evidence type="ECO:0000313" key="18">
    <source>
        <dbReference type="EMBL" id="KKG85290.1"/>
    </source>
</evidence>
<evidence type="ECO:0000313" key="78">
    <source>
        <dbReference type="Proteomes" id="UP000034578"/>
    </source>
</evidence>
<reference evidence="48 93" key="2">
    <citation type="submission" date="2018-05" db="EMBL/GenBank/DDBJ databases">
        <title>Methanosarcina gilichinskyana sp. nov., a novel methanogenic archaeon isolated from Holocene permafrost, North East Russia.</title>
        <authorList>
            <person name="Oshurkova V."/>
            <person name="Meer M."/>
            <person name="Bochkareva O."/>
            <person name="Shcherbakova V."/>
        </authorList>
    </citation>
    <scope>NUCLEOTIDE SEQUENCE [LARGE SCALE GENOMIC DNA]</scope>
    <source>
        <strain evidence="48 93">JL01</strain>
    </source>
</reference>
<dbReference type="Proteomes" id="UP000033878">
    <property type="component" value="Unassembled WGS sequence"/>
</dbReference>
<evidence type="ECO:0000313" key="71">
    <source>
        <dbReference type="Proteomes" id="UP000034338"/>
    </source>
</evidence>
<dbReference type="EMBL" id="JJPB01000109">
    <property type="protein sequence ID" value="KKG29730.1"/>
    <property type="molecule type" value="Genomic_DNA"/>
</dbReference>
<evidence type="ECO:0000313" key="25">
    <source>
        <dbReference type="EMBL" id="KKH21684.1"/>
    </source>
</evidence>
<evidence type="ECO:0000313" key="46">
    <source>
        <dbReference type="EMBL" id="KKI05477.1"/>
    </source>
</evidence>
<dbReference type="EMBL" id="JJQQ01000061">
    <property type="protein sequence ID" value="KKH68127.1"/>
    <property type="molecule type" value="Genomic_DNA"/>
</dbReference>
<evidence type="ECO:0000313" key="3">
    <source>
        <dbReference type="EMBL" id="KKG04938.1"/>
    </source>
</evidence>
<dbReference type="EMBL" id="JJQD01000170">
    <property type="protein sequence ID" value="KKH24869.1"/>
    <property type="molecule type" value="Genomic_DNA"/>
</dbReference>
<dbReference type="Proteomes" id="UP000034387">
    <property type="component" value="Unassembled WGS sequence"/>
</dbReference>
<evidence type="ECO:0000313" key="26">
    <source>
        <dbReference type="EMBL" id="KKH24869.1"/>
    </source>
</evidence>
<dbReference type="EMBL" id="JJQE01000011">
    <property type="protein sequence ID" value="KKH32772.1"/>
    <property type="molecule type" value="Genomic_DNA"/>
</dbReference>
<evidence type="ECO:0000313" key="74">
    <source>
        <dbReference type="Proteomes" id="UP000034409"/>
    </source>
</evidence>
<evidence type="ECO:0000313" key="36">
    <source>
        <dbReference type="EMBL" id="KKH63267.1"/>
    </source>
</evidence>
<dbReference type="EMBL" id="JJPQ01000024">
    <property type="protein sequence ID" value="KKG85290.1"/>
    <property type="molecule type" value="Genomic_DNA"/>
</dbReference>
<evidence type="ECO:0000313" key="12">
    <source>
        <dbReference type="EMBL" id="KKG53141.1"/>
    </source>
</evidence>
<evidence type="ECO:0000313" key="10">
    <source>
        <dbReference type="EMBL" id="KKG45283.1"/>
    </source>
</evidence>
<dbReference type="Proteomes" id="UP000034667">
    <property type="component" value="Unassembled WGS sequence"/>
</dbReference>
<evidence type="ECO:0000313" key="34">
    <source>
        <dbReference type="EMBL" id="KKH54173.1"/>
    </source>
</evidence>
<evidence type="ECO:0000313" key="39">
    <source>
        <dbReference type="EMBL" id="KKH72109.1"/>
    </source>
</evidence>
<dbReference type="EMBL" id="JJQK01000076">
    <property type="protein sequence ID" value="KKH53568.1"/>
    <property type="molecule type" value="Genomic_DNA"/>
</dbReference>
<evidence type="ECO:0000313" key="42">
    <source>
        <dbReference type="EMBL" id="KKH82108.1"/>
    </source>
</evidence>
<dbReference type="EMBL" id="JJPN01000181">
    <property type="protein sequence ID" value="KKG67319.1"/>
    <property type="molecule type" value="Genomic_DNA"/>
</dbReference>
<dbReference type="EMBL" id="JJQF01000024">
    <property type="protein sequence ID" value="KKH33879.1"/>
    <property type="molecule type" value="Genomic_DNA"/>
</dbReference>
<evidence type="ECO:0000313" key="41">
    <source>
        <dbReference type="EMBL" id="KKH76070.1"/>
    </source>
</evidence>
<evidence type="ECO:0000313" key="2">
    <source>
        <dbReference type="EMBL" id="KKG02651.1"/>
    </source>
</evidence>
<dbReference type="Proteomes" id="UP000034232">
    <property type="component" value="Unassembled WGS sequence"/>
</dbReference>
<dbReference type="Proteomes" id="UP000034733">
    <property type="component" value="Unassembled WGS sequence"/>
</dbReference>
<dbReference type="EMBL" id="JJQH01000106">
    <property type="protein sequence ID" value="KKH39639.1"/>
    <property type="molecule type" value="Genomic_DNA"/>
</dbReference>
<evidence type="ECO:0000313" key="67">
    <source>
        <dbReference type="Proteomes" id="UP000034232"/>
    </source>
</evidence>
<evidence type="ECO:0000313" key="83">
    <source>
        <dbReference type="Proteomes" id="UP000034692"/>
    </source>
</evidence>
<dbReference type="EMBL" id="JJQZ01000153">
    <property type="protein sequence ID" value="KKH92185.1"/>
    <property type="molecule type" value="Genomic_DNA"/>
</dbReference>
<dbReference type="EMBL" id="JJPM01000250">
    <property type="protein sequence ID" value="KKG70774.1"/>
    <property type="molecule type" value="Genomic_DNA"/>
</dbReference>
<dbReference type="EMBL" id="JJPX01000018">
    <property type="protein sequence ID" value="KKH13929.1"/>
    <property type="molecule type" value="Genomic_DNA"/>
</dbReference>
<dbReference type="AlphaFoldDB" id="A0A0F8TZH2"/>
<evidence type="ECO:0000313" key="56">
    <source>
        <dbReference type="Proteomes" id="UP000034001"/>
    </source>
</evidence>
<dbReference type="Proteomes" id="UP000034872">
    <property type="component" value="Unassembled WGS sequence"/>
</dbReference>
<evidence type="ECO:0000313" key="89">
    <source>
        <dbReference type="Proteomes" id="UP000034921"/>
    </source>
</evidence>
<evidence type="ECO:0000313" key="19">
    <source>
        <dbReference type="EMBL" id="KKG90645.1"/>
    </source>
</evidence>
<gene>
    <name evidence="48" type="ORF">DKM28_14660</name>
    <name evidence="8" type="ORF">DU30_17955</name>
    <name evidence="4" type="ORF">DU31_03255</name>
    <name evidence="5" type="ORF">DU34_07175</name>
    <name evidence="9" type="ORF">DU35_07990</name>
    <name evidence="13" type="ORF">DU36_03670</name>
    <name evidence="28" type="ORF">DU37_05410</name>
    <name evidence="12" type="ORF">DU38_04410</name>
    <name evidence="11" type="ORF">DU39_02720</name>
    <name evidence="2" type="ORF">DU40_01835</name>
    <name evidence="10" type="ORF">DU41_20095</name>
    <name evidence="22" type="ORF">DU42_19670</name>
    <name evidence="15" type="ORF">DU43_15455</name>
    <name evidence="24" type="ORF">DU44_05050</name>
    <name evidence="14" type="ORF">DU46_03985</name>
    <name evidence="3" type="ORF">DU47_05880</name>
    <name evidence="23" type="ORF">DU48_15125</name>
    <name evidence="7" type="ORF">DU49_16405</name>
    <name evidence="31" type="ORF">DU50_07640</name>
    <name evidence="21" type="ORF">DU51_06110</name>
    <name evidence="6" type="ORF">DU52_02375</name>
    <name evidence="30" type="ORF">DU54_04475</name>
    <name evidence="17" type="ORF">DU57_06115</name>
    <name evidence="26" type="ORF">DU58_19645</name>
    <name evidence="19" type="ORF">DU59_06150</name>
    <name evidence="27" type="ORF">DU60_05070</name>
    <name evidence="18" type="ORF">DU61_01625</name>
    <name evidence="20" type="ORF">DU62_03785</name>
    <name evidence="16" type="ORF">DU63_04805</name>
    <name evidence="25" type="ORF">DU65_12815</name>
    <name evidence="29" type="ORF">DU71_10035</name>
    <name evidence="33" type="ORF">DU72_07930</name>
    <name evidence="36" type="ORF">DU73_11180</name>
    <name evidence="35" type="ORF">DU74_04275</name>
    <name evidence="37" type="ORF">DU75_02625</name>
    <name evidence="34" type="ORF">DU76_03950</name>
    <name evidence="40" type="ORF">DU77_08365</name>
    <name evidence="41" type="ORF">DU78_09345</name>
    <name evidence="44" type="ORF">DU79_01910</name>
    <name evidence="42" type="ORF">DU80_06320</name>
    <name evidence="47" type="ORF">DU81_16040</name>
    <name evidence="43" type="ORF">DU82_04380</name>
    <name evidence="46" type="ORF">DU83_04440</name>
    <name evidence="45" type="ORF">DU84_05700</name>
    <name evidence="32" type="ORF">DU85_05030</name>
    <name evidence="39" type="ORF">DU86_03705</name>
    <name evidence="38" type="ORF">DU87_05715</name>
</gene>
<dbReference type="EMBL" id="CP029709">
    <property type="protein sequence ID" value="QCR17080.1"/>
    <property type="molecule type" value="Genomic_DNA"/>
</dbReference>
<name>A0A0F8TZH2_METMZ</name>
<evidence type="ECO:0000313" key="72">
    <source>
        <dbReference type="Proteomes" id="UP000034387"/>
    </source>
</evidence>
<dbReference type="Proteomes" id="UP000034399">
    <property type="component" value="Unassembled WGS sequence"/>
</dbReference>
<evidence type="ECO:0000313" key="51">
    <source>
        <dbReference type="Proteomes" id="UP000033878"/>
    </source>
</evidence>
<dbReference type="EMBL" id="JJQX01000198">
    <property type="protein sequence ID" value="KKH90709.1"/>
    <property type="molecule type" value="Genomic_DNA"/>
</dbReference>
<dbReference type="Proteomes" id="UP000034409">
    <property type="component" value="Unassembled WGS sequence"/>
</dbReference>
<dbReference type="Proteomes" id="UP000034064">
    <property type="component" value="Unassembled WGS sequence"/>
</dbReference>
<evidence type="ECO:0000313" key="61">
    <source>
        <dbReference type="Proteomes" id="UP000034074"/>
    </source>
</evidence>
<evidence type="ECO:0000313" key="75">
    <source>
        <dbReference type="Proteomes" id="UP000034450"/>
    </source>
</evidence>
<evidence type="ECO:0000313" key="29">
    <source>
        <dbReference type="EMBL" id="KKH36879.1"/>
    </source>
</evidence>
<dbReference type="Proteomes" id="UP000034842">
    <property type="component" value="Unassembled WGS sequence"/>
</dbReference>
<dbReference type="Proteomes" id="UP000034578">
    <property type="component" value="Unassembled WGS sequence"/>
</dbReference>
<dbReference type="EMBL" id="JJPA01000246">
    <property type="protein sequence ID" value="KKG26916.1"/>
    <property type="molecule type" value="Genomic_DNA"/>
</dbReference>
<dbReference type="EMBL" id="JJQV01000031">
    <property type="protein sequence ID" value="KKH85368.1"/>
    <property type="molecule type" value="Genomic_DNA"/>
</dbReference>
<dbReference type="EMBL" id="JJPO01000124">
    <property type="protein sequence ID" value="KKG71164.1"/>
    <property type="molecule type" value="Genomic_DNA"/>
</dbReference>
<dbReference type="Proteomes" id="UP000034450">
    <property type="component" value="Unassembled WGS sequence"/>
</dbReference>
<keyword evidence="1" id="KW-0472">Membrane</keyword>
<evidence type="ECO:0000313" key="59">
    <source>
        <dbReference type="Proteomes" id="UP000034047"/>
    </source>
</evidence>
<evidence type="ECO:0000313" key="52">
    <source>
        <dbReference type="Proteomes" id="UP000033885"/>
    </source>
</evidence>
<evidence type="ECO:0000313" key="14">
    <source>
        <dbReference type="EMBL" id="KKG67319.1"/>
    </source>
</evidence>
<evidence type="ECO:0000313" key="91">
    <source>
        <dbReference type="Proteomes" id="UP000034944"/>
    </source>
</evidence>
<dbReference type="Proteomes" id="UP000034950">
    <property type="component" value="Unassembled WGS sequence"/>
</dbReference>
<evidence type="ECO:0000313" key="17">
    <source>
        <dbReference type="EMBL" id="KKG85201.1"/>
    </source>
</evidence>
<evidence type="ECO:0000313" key="49">
    <source>
        <dbReference type="Proteomes" id="UP000033814"/>
    </source>
</evidence>
<dbReference type="Proteomes" id="UP000034338">
    <property type="component" value="Unassembled WGS sequence"/>
</dbReference>
<dbReference type="EMBL" id="JJOS01000028">
    <property type="protein sequence ID" value="KKG04938.1"/>
    <property type="molecule type" value="Genomic_DNA"/>
</dbReference>
<evidence type="ECO:0000313" key="57">
    <source>
        <dbReference type="Proteomes" id="UP000034021"/>
    </source>
</evidence>
<dbReference type="EMBL" id="JJQA01000036">
    <property type="protein sequence ID" value="KKH18778.1"/>
    <property type="molecule type" value="Genomic_DNA"/>
</dbReference>
<dbReference type="EMBL" id="JJPH01000042">
    <property type="protein sequence ID" value="KKG54185.1"/>
    <property type="molecule type" value="Genomic_DNA"/>
</dbReference>
<evidence type="ECO:0000313" key="13">
    <source>
        <dbReference type="EMBL" id="KKG54185.1"/>
    </source>
</evidence>
<dbReference type="EMBL" id="JJPR01000108">
    <property type="protein sequence ID" value="KKG85201.1"/>
    <property type="molecule type" value="Genomic_DNA"/>
</dbReference>
<dbReference type="EMBL" id="JJQN01000012">
    <property type="protein sequence ID" value="KKH62734.1"/>
    <property type="molecule type" value="Genomic_DNA"/>
</dbReference>
<dbReference type="Proteomes" id="UP000034672">
    <property type="component" value="Unassembled WGS sequence"/>
</dbReference>
<dbReference type="Proteomes" id="UP000034547">
    <property type="component" value="Unassembled WGS sequence"/>
</dbReference>
<dbReference type="Proteomes" id="UP000034021">
    <property type="component" value="Unassembled WGS sequence"/>
</dbReference>
<reference evidence="49 50" key="1">
    <citation type="journal article" date="2015" name="ISME J.">
        <title>Genomic and phenotypic differentiation among Methanosarcina mazei populations from Columbia River sediment.</title>
        <authorList>
            <person name="Youngblut N.D."/>
            <person name="Wirth J.S."/>
            <person name="Henriksen J.R."/>
            <person name="Smith M."/>
            <person name="Simon H."/>
            <person name="Metcalf W.W."/>
            <person name="Whitaker R.J."/>
        </authorList>
    </citation>
    <scope>NUCLEOTIDE SEQUENCE [LARGE SCALE GENOMIC DNA]</scope>
    <source>
        <strain evidence="24 60">1.F.A.1A.3</strain>
        <strain evidence="23 84">1.F.A.1B.3</strain>
        <strain evidence="25 55">1.F.A.1B.4</strain>
        <strain evidence="26 66">1.F.A.2.8</strain>
        <strain evidence="27 89">1.F.M.0.5</strain>
        <strain evidence="28 71">1.H.A.0.1</strain>
        <strain evidence="30 85">1.H.A.1A.1</strain>
        <strain evidence="31 57">1.H.A.1A.3</strain>
        <strain evidence="29 82">1.H.A.1A.4</strain>
        <strain evidence="32 50">1.H.A.1A.6</strain>
        <strain evidence="33 69">1.H.A.2.1</strain>
        <strain evidence="34 67">1.H.A.2.3</strain>
        <strain evidence="35 75">1.H.A.2.6</strain>
        <strain evidence="37 83">1.H.A.2.7</strain>
        <strain evidence="36">1.H.A.2.8</strain>
        <strain evidence="38 54">1.H.M.0.1</strain>
        <strain evidence="39 90">1.H.M.1A.1</strain>
        <strain evidence="40 58">1.H.M.1A.2</strain>
        <strain evidence="41 87">1.H.M.1A.3</strain>
        <strain evidence="42 64">1.H.M.2.1</strain>
        <strain evidence="43 49">1.H.M.2.2</strain>
        <strain evidence="44 81">1.H.M.2.4</strain>
        <strain evidence="45 88">1.H.T.2.1</strain>
        <strain evidence="47 52">1.H.T.2.3</strain>
        <strain evidence="46 76">1.H.T.2.5</strain>
        <strain evidence="4 62">2.F.A.2.3</strain>
        <strain evidence="3 78">2.F.A.2.4</strain>
        <strain evidence="2 79">2.F.T.0.2</strain>
        <strain evidence="5 59">2.F.T.2.6</strain>
        <strain evidence="6 73">3.F.A.1A.1</strain>
        <strain evidence="7 51">3.F.A.1A.3</strain>
        <strain evidence="8 70">3.F.A.1B.1</strain>
        <strain evidence="9 77">3.F.A.2.12</strain>
        <strain evidence="10 80">3.F.A.2.3</strain>
        <strain evidence="11 63">3.F.A.2.5</strain>
        <strain evidence="12 65">3.F.A.2.6</strain>
        <strain evidence="13 68">3.F.A.2.7</strain>
        <strain evidence="15">3.H.A.1A.1</strain>
        <strain evidence="14 61">3.H.A.1A.2</strain>
        <strain evidence="16 56">3.H.A.2.1</strain>
        <strain evidence="18 53">3.H.A.2.5</strain>
        <strain evidence="17 92">3.H.A.2.6</strain>
        <strain evidence="19 74">3.H.A.2.8</strain>
        <strain evidence="22 72">3.H.M.2.7</strain>
        <strain evidence="21 86">3.H.T.1A.1</strain>
        <strain evidence="20 91">3.H.T.1A.2</strain>
    </source>
</reference>
<dbReference type="Proteomes" id="UP000033933">
    <property type="component" value="Unassembled WGS sequence"/>
</dbReference>
<evidence type="ECO:0000313" key="82">
    <source>
        <dbReference type="Proteomes" id="UP000034672"/>
    </source>
</evidence>
<evidence type="ECO:0000313" key="66">
    <source>
        <dbReference type="Proteomes" id="UP000034227"/>
    </source>
</evidence>
<evidence type="ECO:0000313" key="21">
    <source>
        <dbReference type="EMBL" id="KKH12272.1"/>
    </source>
</evidence>
<dbReference type="Proteomes" id="UP000034758">
    <property type="component" value="Unassembled WGS sequence"/>
</dbReference>
<evidence type="ECO:0000313" key="15">
    <source>
        <dbReference type="EMBL" id="KKG70774.1"/>
    </source>
</evidence>
<dbReference type="EMBL" id="JJPD01000041">
    <property type="protein sequence ID" value="KKG44139.1"/>
    <property type="molecule type" value="Genomic_DNA"/>
</dbReference>
<evidence type="ECO:0000313" key="93">
    <source>
        <dbReference type="Proteomes" id="UP000300067"/>
    </source>
</evidence>
<evidence type="ECO:0000313" key="30">
    <source>
        <dbReference type="EMBL" id="KKH38335.1"/>
    </source>
</evidence>
<evidence type="ECO:0000313" key="43">
    <source>
        <dbReference type="EMBL" id="KKH85368.1"/>
    </source>
</evidence>
<evidence type="ECO:0000313" key="79">
    <source>
        <dbReference type="Proteomes" id="UP000034597"/>
    </source>
</evidence>
<dbReference type="EMBL" id="JJQM01000099">
    <property type="protein sequence ID" value="KKH54173.1"/>
    <property type="molecule type" value="Genomic_DNA"/>
</dbReference>
<dbReference type="EMBL" id="JJQI01000101">
    <property type="protein sequence ID" value="KKH36879.1"/>
    <property type="molecule type" value="Genomic_DNA"/>
</dbReference>
<evidence type="ECO:0000313" key="27">
    <source>
        <dbReference type="EMBL" id="KKH32772.1"/>
    </source>
</evidence>
<evidence type="ECO:0000313" key="28">
    <source>
        <dbReference type="EMBL" id="KKH33879.1"/>
    </source>
</evidence>
<evidence type="ECO:0000313" key="33">
    <source>
        <dbReference type="EMBL" id="KKH53568.1"/>
    </source>
</evidence>
<dbReference type="Proteomes" id="UP000033885">
    <property type="component" value="Unassembled WGS sequence"/>
</dbReference>
<evidence type="ECO:0000313" key="87">
    <source>
        <dbReference type="Proteomes" id="UP000034842"/>
    </source>
</evidence>
<evidence type="ECO:0000313" key="80">
    <source>
        <dbReference type="Proteomes" id="UP000034667"/>
    </source>
</evidence>
<dbReference type="EMBL" id="JJOT01000059">
    <property type="protein sequence ID" value="KKG02651.1"/>
    <property type="molecule type" value="Genomic_DNA"/>
</dbReference>
<evidence type="ECO:0000313" key="63">
    <source>
        <dbReference type="Proteomes" id="UP000034151"/>
    </source>
</evidence>
<dbReference type="EMBL" id="JJPZ01000170">
    <property type="protein sequence ID" value="KKH05429.1"/>
    <property type="molecule type" value="Genomic_DNA"/>
</dbReference>
<evidence type="ECO:0000313" key="73">
    <source>
        <dbReference type="Proteomes" id="UP000034399"/>
    </source>
</evidence>
<evidence type="ECO:0000313" key="44">
    <source>
        <dbReference type="EMBL" id="KKH90709.1"/>
    </source>
</evidence>
<evidence type="ECO:0000313" key="24">
    <source>
        <dbReference type="EMBL" id="KKH18778.1"/>
    </source>
</evidence>
<evidence type="ECO:0000313" key="22">
    <source>
        <dbReference type="EMBL" id="KKH13929.1"/>
    </source>
</evidence>
<dbReference type="EMBL" id="JJRB01000027">
    <property type="protein sequence ID" value="KKI05477.1"/>
    <property type="molecule type" value="Genomic_DNA"/>
</dbReference>
<evidence type="ECO:0000313" key="90">
    <source>
        <dbReference type="Proteomes" id="UP000034925"/>
    </source>
</evidence>
<evidence type="ECO:0000313" key="7">
    <source>
        <dbReference type="EMBL" id="KKG29730.1"/>
    </source>
</evidence>
<dbReference type="Proteomes" id="UP000300067">
    <property type="component" value="Chromosome"/>
</dbReference>
<organism evidence="44 81">
    <name type="scientific">Methanosarcina mazei</name>
    <name type="common">Methanosarcina frisia</name>
    <dbReference type="NCBI Taxonomy" id="2209"/>
    <lineage>
        <taxon>Archaea</taxon>
        <taxon>Methanobacteriati</taxon>
        <taxon>Methanobacteriota</taxon>
        <taxon>Stenosarchaea group</taxon>
        <taxon>Methanomicrobia</taxon>
        <taxon>Methanosarcinales</taxon>
        <taxon>Methanosarcinaceae</taxon>
        <taxon>Methanosarcina</taxon>
    </lineage>
</organism>
<dbReference type="Proteomes" id="UP000034142">
    <property type="component" value="Unassembled WGS sequence"/>
</dbReference>
<dbReference type="EMBL" id="JJQT01000169">
    <property type="protein sequence ID" value="KKH76070.1"/>
    <property type="molecule type" value="Genomic_DNA"/>
</dbReference>
<keyword evidence="1" id="KW-1133">Transmembrane helix</keyword>
<dbReference type="Proteomes" id="UP000034921">
    <property type="component" value="Unassembled WGS sequence"/>
</dbReference>
<evidence type="ECO:0000313" key="85">
    <source>
        <dbReference type="Proteomes" id="UP000034758"/>
    </source>
</evidence>
<accession>A0A0F8TZH2</accession>
<dbReference type="EMBL" id="JJPY01000006">
    <property type="protein sequence ID" value="KKH12272.1"/>
    <property type="molecule type" value="Genomic_DNA"/>
</dbReference>
<evidence type="ECO:0000313" key="58">
    <source>
        <dbReference type="Proteomes" id="UP000034040"/>
    </source>
</evidence>
<evidence type="ECO:0000313" key="70">
    <source>
        <dbReference type="Proteomes" id="UP000034298"/>
    </source>
</evidence>
<dbReference type="EMBL" id="JJPE01000060">
    <property type="protein sequence ID" value="KKG45283.1"/>
    <property type="molecule type" value="Genomic_DNA"/>
</dbReference>
<evidence type="ECO:0000313" key="88">
    <source>
        <dbReference type="Proteomes" id="UP000034872"/>
    </source>
</evidence>
<evidence type="ECO:0000313" key="38">
    <source>
        <dbReference type="EMBL" id="KKH68127.1"/>
    </source>
</evidence>
<dbReference type="EMBL" id="JJOR01000007">
    <property type="protein sequence ID" value="KKG09140.1"/>
    <property type="molecule type" value="Genomic_DNA"/>
</dbReference>
<keyword evidence="78" id="KW-1185">Reference proteome</keyword>
<dbReference type="Proteomes" id="UP000034298">
    <property type="component" value="Unassembled WGS sequence"/>
</dbReference>
<evidence type="ECO:0000313" key="62">
    <source>
        <dbReference type="Proteomes" id="UP000034142"/>
    </source>
</evidence>
<dbReference type="Proteomes" id="UP000034259">
    <property type="component" value="Unassembled WGS sequence"/>
</dbReference>
<dbReference type="Proteomes" id="UP000034152">
    <property type="component" value="Unassembled WGS sequence"/>
</dbReference>
<keyword evidence="1" id="KW-0812">Transmembrane</keyword>
<evidence type="ECO:0000313" key="23">
    <source>
        <dbReference type="EMBL" id="KKH16973.1"/>
    </source>
</evidence>